<evidence type="ECO:0000313" key="2">
    <source>
        <dbReference type="Proteomes" id="UP000237631"/>
    </source>
</evidence>
<gene>
    <name evidence="1" type="ORF">CBER1_07580</name>
</gene>
<accession>A0A2S6CK14</accession>
<evidence type="ECO:0000313" key="1">
    <source>
        <dbReference type="EMBL" id="PPJ60076.1"/>
    </source>
</evidence>
<dbReference type="AlphaFoldDB" id="A0A2S6CK14"/>
<proteinExistence type="predicted"/>
<comment type="caution">
    <text evidence="1">The sequence shown here is derived from an EMBL/GenBank/DDBJ whole genome shotgun (WGS) entry which is preliminary data.</text>
</comment>
<dbReference type="OrthoDB" id="10299340at2759"/>
<organism evidence="1 2">
    <name type="scientific">Cercospora berteroae</name>
    <dbReference type="NCBI Taxonomy" id="357750"/>
    <lineage>
        <taxon>Eukaryota</taxon>
        <taxon>Fungi</taxon>
        <taxon>Dikarya</taxon>
        <taxon>Ascomycota</taxon>
        <taxon>Pezizomycotina</taxon>
        <taxon>Dothideomycetes</taxon>
        <taxon>Dothideomycetidae</taxon>
        <taxon>Mycosphaerellales</taxon>
        <taxon>Mycosphaerellaceae</taxon>
        <taxon>Cercospora</taxon>
    </lineage>
</organism>
<dbReference type="EMBL" id="PNEN01000316">
    <property type="protein sequence ID" value="PPJ60076.1"/>
    <property type="molecule type" value="Genomic_DNA"/>
</dbReference>
<protein>
    <submittedName>
        <fullName evidence="1">Uncharacterized protein</fullName>
    </submittedName>
</protein>
<dbReference type="Proteomes" id="UP000237631">
    <property type="component" value="Unassembled WGS sequence"/>
</dbReference>
<name>A0A2S6CK14_9PEZI</name>
<reference evidence="2" key="1">
    <citation type="journal article" date="2017" name="bioRxiv">
        <title>Conservation of a gene cluster reveals novel cercosporin biosynthetic mechanisms and extends production to the genus Colletotrichum.</title>
        <authorList>
            <person name="de Jonge R."/>
            <person name="Ebert M.K."/>
            <person name="Huitt-Roehl C.R."/>
            <person name="Pal P."/>
            <person name="Suttle J.C."/>
            <person name="Spanner R.E."/>
            <person name="Neubauer J.D."/>
            <person name="Jurick W.M.II."/>
            <person name="Stott K.A."/>
            <person name="Secor G.A."/>
            <person name="Thomma B.P.H.J."/>
            <person name="Van de Peer Y."/>
            <person name="Townsend C.A."/>
            <person name="Bolton M.D."/>
        </authorList>
    </citation>
    <scope>NUCLEOTIDE SEQUENCE [LARGE SCALE GENOMIC DNA]</scope>
    <source>
        <strain evidence="2">CBS538.71</strain>
    </source>
</reference>
<keyword evidence="2" id="KW-1185">Reference proteome</keyword>
<sequence>MMPNILKFKHLILEYVDEMDTLQLPAMLLPEPHFRSEACAISNVKITFSDIKADVVQELIDTWRDNPASLVLASWCKVQAEAETLQALFKAAELTPKGAKTIETQL</sequence>